<organism evidence="8">
    <name type="scientific">Encephalitozoon cuniculi</name>
    <name type="common">Microsporidian parasite</name>
    <dbReference type="NCBI Taxonomy" id="6035"/>
    <lineage>
        <taxon>Eukaryota</taxon>
        <taxon>Fungi</taxon>
        <taxon>Fungi incertae sedis</taxon>
        <taxon>Microsporidia</taxon>
        <taxon>Unikaryonidae</taxon>
        <taxon>Encephalitozoon</taxon>
    </lineage>
</organism>
<dbReference type="Pfam" id="PF00069">
    <property type="entry name" value="Pkinase"/>
    <property type="match status" value="1"/>
</dbReference>
<dbReference type="PANTHER" id="PTHR24345:SF91">
    <property type="entry name" value="SERINE_THREONINE-PROTEIN KINASE PLK4"/>
    <property type="match status" value="1"/>
</dbReference>
<dbReference type="VEuPathDB" id="MicrosporidiaDB:ECU02_0550"/>
<dbReference type="InterPro" id="IPR011009">
    <property type="entry name" value="Kinase-like_dom_sf"/>
</dbReference>
<dbReference type="Gene3D" id="1.10.510.10">
    <property type="entry name" value="Transferase(Phosphotransferase) domain 1"/>
    <property type="match status" value="1"/>
</dbReference>
<evidence type="ECO:0000256" key="4">
    <source>
        <dbReference type="ARBA" id="ARBA00022777"/>
    </source>
</evidence>
<protein>
    <submittedName>
        <fullName evidence="8">Spk1-like ser/thr protein kinase</fullName>
    </submittedName>
</protein>
<evidence type="ECO:0000256" key="2">
    <source>
        <dbReference type="ARBA" id="ARBA00022679"/>
    </source>
</evidence>
<gene>
    <name evidence="8" type="ORF">ECU02_0550</name>
</gene>
<reference evidence="8" key="1">
    <citation type="journal article" date="2013" name="Eukaryot. Cell">
        <title>Extremely Reduced Levels of Heterozygosity in the Vertebrate Pathogen Encephalitozoon cuniculi.</title>
        <authorList>
            <person name="Selman M."/>
            <person name="Sak B."/>
            <person name="Kvac M."/>
            <person name="Farinelli L."/>
            <person name="Weiss L.M."/>
            <person name="Corradi N."/>
        </authorList>
    </citation>
    <scope>NUCLEOTIDE SEQUENCE</scope>
</reference>
<dbReference type="InterPro" id="IPR000719">
    <property type="entry name" value="Prot_kinase_dom"/>
</dbReference>
<dbReference type="VEuPathDB" id="MicrosporidiaDB:M970_020510"/>
<sequence length="516" mass="58639">MERYKLRQVIGEGASSTVYSGVSARGEEVAVKVVPRKGRSTGMVYREIEMLSTIKHENIVGIVGRFESKKHVYMVEELCDFNLVSFLNEYEVDEDVALKILRMILCGLRHIHSLGIIHRDLKLGNILLKGNTVKICDFGLSCYVEENNSEFCGTMDYLAPEVVDGKKYSFGVDMWSAGVVFYVLLTKKKFCESLDSLECSEELQDLLEKLLERDESKRADASEALMHRSFSRFIPRCEDFRGLPGFERGTKYGVLRKAGDSVELGSIRIDARRGERNGGGRKHGELGCLCGEEFTYSVYVDSEEIEPAFITNGQLKTLGLLTAHVKAMREKTPKIIIDDDGNKFYYMFSGGFVYVGKELTLRTRGGKYEMSRRSGEKTYLEAVPDFLYEAIGGLEARCKAIDKEVCWFSRESPVLIDCSSHQQFSMSCISQVSEMSIRNRVEYDYIESTGWCIRDGLNFLFLMNDGEMFEVLCPDLAVRYRGRLLFIDDRLPMKLKRSLKGISPFLRSLCDGCYMS</sequence>
<dbReference type="PROSITE" id="PS00108">
    <property type="entry name" value="PROTEIN_KINASE_ST"/>
    <property type="match status" value="1"/>
</dbReference>
<dbReference type="PROSITE" id="PS00107">
    <property type="entry name" value="PROTEIN_KINASE_ATP"/>
    <property type="match status" value="1"/>
</dbReference>
<accession>M1K3S5</accession>
<dbReference type="VEuPathDB" id="MicrosporidiaDB:AEWR_020510"/>
<evidence type="ECO:0000256" key="1">
    <source>
        <dbReference type="ARBA" id="ARBA00022527"/>
    </source>
</evidence>
<dbReference type="GO" id="GO:0005524">
    <property type="term" value="F:ATP binding"/>
    <property type="evidence" value="ECO:0007669"/>
    <property type="project" value="UniProtKB-UniRule"/>
</dbReference>
<evidence type="ECO:0000256" key="3">
    <source>
        <dbReference type="ARBA" id="ARBA00022741"/>
    </source>
</evidence>
<keyword evidence="4 8" id="KW-0418">Kinase</keyword>
<feature type="binding site" evidence="6">
    <location>
        <position position="37"/>
    </location>
    <ligand>
        <name>ATP</name>
        <dbReference type="ChEBI" id="CHEBI:30616"/>
    </ligand>
</feature>
<evidence type="ECO:0000256" key="5">
    <source>
        <dbReference type="ARBA" id="ARBA00022840"/>
    </source>
</evidence>
<evidence type="ECO:0000313" key="8">
    <source>
        <dbReference type="EMBL" id="AGE95533.1"/>
    </source>
</evidence>
<keyword evidence="1" id="KW-0723">Serine/threonine-protein kinase</keyword>
<evidence type="ECO:0000256" key="6">
    <source>
        <dbReference type="PROSITE-ProRule" id="PRU10141"/>
    </source>
</evidence>
<evidence type="ECO:0000259" key="7">
    <source>
        <dbReference type="PROSITE" id="PS50011"/>
    </source>
</evidence>
<proteinExistence type="predicted"/>
<dbReference type="PROSITE" id="PS50011">
    <property type="entry name" value="PROTEIN_KINASE_DOM"/>
    <property type="match status" value="1"/>
</dbReference>
<dbReference type="InterPro" id="IPR008271">
    <property type="entry name" value="Ser/Thr_kinase_AS"/>
</dbReference>
<dbReference type="SMART" id="SM00220">
    <property type="entry name" value="S_TKc"/>
    <property type="match status" value="1"/>
</dbReference>
<keyword evidence="2" id="KW-0808">Transferase</keyword>
<keyword evidence="5 6" id="KW-0067">ATP-binding</keyword>
<keyword evidence="3 6" id="KW-0547">Nucleotide-binding</keyword>
<dbReference type="VEuPathDB" id="MicrosporidiaDB:AEWQ_020500"/>
<dbReference type="SUPFAM" id="SSF56112">
    <property type="entry name" value="Protein kinase-like (PK-like)"/>
    <property type="match status" value="1"/>
</dbReference>
<name>M1K3S5_ENCCN</name>
<feature type="domain" description="Protein kinase" evidence="7">
    <location>
        <begin position="4"/>
        <end position="230"/>
    </location>
</feature>
<dbReference type="InterPro" id="IPR017441">
    <property type="entry name" value="Protein_kinase_ATP_BS"/>
</dbReference>
<dbReference type="EMBL" id="KC513608">
    <property type="protein sequence ID" value="AGE95533.1"/>
    <property type="molecule type" value="Genomic_DNA"/>
</dbReference>
<dbReference type="PANTHER" id="PTHR24345">
    <property type="entry name" value="SERINE/THREONINE-PROTEIN KINASE PLK"/>
    <property type="match status" value="1"/>
</dbReference>
<dbReference type="AlphaFoldDB" id="M1K3S5"/>
<dbReference type="GO" id="GO:0005634">
    <property type="term" value="C:nucleus"/>
    <property type="evidence" value="ECO:0007669"/>
    <property type="project" value="TreeGrafter"/>
</dbReference>
<dbReference type="VEuPathDB" id="MicrosporidiaDB:AEWD_020530"/>
<dbReference type="GO" id="GO:0004674">
    <property type="term" value="F:protein serine/threonine kinase activity"/>
    <property type="evidence" value="ECO:0007669"/>
    <property type="project" value="UniProtKB-KW"/>
</dbReference>